<accession>B1GYW5</accession>
<proteinExistence type="predicted"/>
<evidence type="ECO:0000259" key="1">
    <source>
        <dbReference type="Pfam" id="PF01048"/>
    </source>
</evidence>
<dbReference type="KEGG" id="eti:RSTT_685"/>
<dbReference type="HOGENOM" id="CLU_1224313_0_0_0"/>
<dbReference type="Pfam" id="PF01048">
    <property type="entry name" value="PNP_UDP_1"/>
    <property type="match status" value="1"/>
</dbReference>
<dbReference type="STRING" id="471821.TGRD_725"/>
<dbReference type="InterPro" id="IPR000845">
    <property type="entry name" value="Nucleoside_phosphorylase_d"/>
</dbReference>
<reference evidence="3" key="1">
    <citation type="journal article" date="2008" name="Proc. Natl. Acad. Sci. U.S.A.">
        <title>Complete genome of the uncultured termite group 1 bacteria in a single host protist cell.</title>
        <authorList>
            <person name="Hongoh Y."/>
            <person name="Sharma V.K."/>
            <person name="Prakash T."/>
            <person name="Noda S."/>
            <person name="Taylor T.D."/>
            <person name="Kudo T."/>
            <person name="Sakaki Y."/>
            <person name="Toyoda A."/>
            <person name="Hattori M."/>
            <person name="Ohkuma M."/>
        </authorList>
    </citation>
    <scope>NUCLEOTIDE SEQUENCE [LARGE SCALE GENOMIC DNA]</scope>
    <source>
        <strain evidence="3">Rs-D17 genomovar Ri2008</strain>
    </source>
</reference>
<dbReference type="GO" id="GO:0009116">
    <property type="term" value="P:nucleoside metabolic process"/>
    <property type="evidence" value="ECO:0007669"/>
    <property type="project" value="InterPro"/>
</dbReference>
<accession>A0A1C9ZYA7</accession>
<gene>
    <name evidence="2" type="ordered locus">TGRD_717</name>
</gene>
<evidence type="ECO:0000313" key="2">
    <source>
        <dbReference type="EMBL" id="BAG14208.1"/>
    </source>
</evidence>
<dbReference type="Proteomes" id="UP000001691">
    <property type="component" value="Chromosome"/>
</dbReference>
<keyword evidence="3" id="KW-1185">Reference proteome</keyword>
<feature type="domain" description="Nucleoside phosphorylase" evidence="1">
    <location>
        <begin position="61"/>
        <end position="222"/>
    </location>
</feature>
<sequence>MDFKKYFCTVEKNIRPNCIICQSFDISTFTDKTSSGLFVKYADAGNATIIALKNNFLAGDTILHLEHTKCKNIFLFGRCGGFGSTEYGDLIAVDKAYNLESFSKMLNCDKNPEYYRSSKGLLSDFYKKNCRENLMETNSACVGSLALESNFSDWFREKEISAVDMESSIILSAAKRIKRNAVCFMYVTDLVGRGFTTDIGAESLKRKIVASRKKLADMILRFCNEK</sequence>
<dbReference type="SUPFAM" id="SSF53167">
    <property type="entry name" value="Purine and uridine phosphorylases"/>
    <property type="match status" value="1"/>
</dbReference>
<name>B1GYW5_ENDTX</name>
<dbReference type="GO" id="GO:0003824">
    <property type="term" value="F:catalytic activity"/>
    <property type="evidence" value="ECO:0007669"/>
    <property type="project" value="InterPro"/>
</dbReference>
<protein>
    <submittedName>
        <fullName evidence="2">Nucleoside phosphorylase</fullName>
    </submittedName>
</protein>
<dbReference type="AlphaFoldDB" id="B1GYW5"/>
<organism evidence="2 3">
    <name type="scientific">Endomicrobium trichonymphae</name>
    <dbReference type="NCBI Taxonomy" id="1408204"/>
    <lineage>
        <taxon>Bacteria</taxon>
        <taxon>Pseudomonadati</taxon>
        <taxon>Elusimicrobiota</taxon>
        <taxon>Endomicrobiia</taxon>
        <taxon>Endomicrobiales</taxon>
        <taxon>Endomicrobiaceae</taxon>
        <taxon>Candidatus Endomicrobiellum</taxon>
    </lineage>
</organism>
<evidence type="ECO:0000313" key="3">
    <source>
        <dbReference type="Proteomes" id="UP000001691"/>
    </source>
</evidence>
<dbReference type="RefSeq" id="WP_015423729.1">
    <property type="nucleotide sequence ID" value="NC_020419.1"/>
</dbReference>
<dbReference type="Gene3D" id="3.40.50.1580">
    <property type="entry name" value="Nucleoside phosphorylase domain"/>
    <property type="match status" value="1"/>
</dbReference>
<dbReference type="EMBL" id="AP009510">
    <property type="protein sequence ID" value="BAG14208.1"/>
    <property type="molecule type" value="Genomic_DNA"/>
</dbReference>
<dbReference type="InterPro" id="IPR035994">
    <property type="entry name" value="Nucleoside_phosphorylase_sf"/>
</dbReference>
<dbReference type="KEGG" id="rsd:TGRD_717"/>